<organism evidence="21 22">
    <name type="scientific">Puniceispirillum marinum (strain IMCC1322)</name>
    <dbReference type="NCBI Taxonomy" id="488538"/>
    <lineage>
        <taxon>Bacteria</taxon>
        <taxon>Pseudomonadati</taxon>
        <taxon>Pseudomonadota</taxon>
        <taxon>Alphaproteobacteria</taxon>
        <taxon>Candidatus Puniceispirillales</taxon>
        <taxon>Candidatus Puniceispirillaceae</taxon>
        <taxon>Candidatus Puniceispirillum</taxon>
    </lineage>
</organism>
<dbReference type="GO" id="GO:0009252">
    <property type="term" value="P:peptidoglycan biosynthetic process"/>
    <property type="evidence" value="ECO:0007669"/>
    <property type="project" value="UniProtKB-UniRule"/>
</dbReference>
<proteinExistence type="inferred from homology"/>
<evidence type="ECO:0000256" key="4">
    <source>
        <dbReference type="ARBA" id="ARBA00004752"/>
    </source>
</evidence>
<evidence type="ECO:0000256" key="16">
    <source>
        <dbReference type="ARBA" id="ARBA00023316"/>
    </source>
</evidence>
<evidence type="ECO:0000256" key="5">
    <source>
        <dbReference type="ARBA" id="ARBA00012518"/>
    </source>
</evidence>
<dbReference type="GO" id="GO:0005829">
    <property type="term" value="C:cytosol"/>
    <property type="evidence" value="ECO:0007669"/>
    <property type="project" value="TreeGrafter"/>
</dbReference>
<gene>
    <name evidence="19" type="primary">murB</name>
    <name evidence="21" type="ordered locus">SAR116_2332</name>
</gene>
<dbReference type="PANTHER" id="PTHR21071">
    <property type="entry name" value="UDP-N-ACETYLENOLPYRUVOYLGLUCOSAMINE REDUCTASE"/>
    <property type="match status" value="1"/>
</dbReference>
<dbReference type="Proteomes" id="UP000007460">
    <property type="component" value="Chromosome"/>
</dbReference>
<sequence length="309" mass="32744">MTDLITRLPKVRGDYAMKDAMSAHTWFGVGGPADVIFSPVDEDDLSHFLAHCDADIPILPIGAGSNLLVRDGGVSGVVIKLTDHMKHIHHDGTVVTAQTGALDAEVARYASKAGLTGLEFLIGIPGTVGGGLRMNAGAYGSEFKDITMIAHGFDRAGNPISATPTEMGMAYRHSDAPADWIFTSASMQARPGDHAAIRTRMKEIVTSRGDAQPRGVRTGGSTFANPDGGKAWQEIDRAGCRGLAVGAAQVSEKHCNFLINNGGATAEEIETLGETVRARVLASGGPDLRWEIRRIGRVLTTSKQQETSQ</sequence>
<evidence type="ECO:0000256" key="12">
    <source>
        <dbReference type="ARBA" id="ARBA00022960"/>
    </source>
</evidence>
<dbReference type="SUPFAM" id="SSF56176">
    <property type="entry name" value="FAD-binding/transporter-associated domain-like"/>
    <property type="match status" value="1"/>
</dbReference>
<dbReference type="InterPro" id="IPR036635">
    <property type="entry name" value="MurB_C_sf"/>
</dbReference>
<dbReference type="Gene3D" id="3.30.43.10">
    <property type="entry name" value="Uridine Diphospho-n-acetylenolpyruvylglucosamine Reductase, domain 2"/>
    <property type="match status" value="1"/>
</dbReference>
<comment type="pathway">
    <text evidence="4 19">Cell wall biogenesis; peptidoglycan biosynthesis.</text>
</comment>
<keyword evidence="15 19" id="KW-0131">Cell cycle</keyword>
<dbReference type="Pfam" id="PF02873">
    <property type="entry name" value="MurB_C"/>
    <property type="match status" value="1"/>
</dbReference>
<dbReference type="NCBIfam" id="TIGR00179">
    <property type="entry name" value="murB"/>
    <property type="match status" value="1"/>
</dbReference>
<keyword evidence="22" id="KW-1185">Reference proteome</keyword>
<evidence type="ECO:0000256" key="11">
    <source>
        <dbReference type="ARBA" id="ARBA00022857"/>
    </source>
</evidence>
<dbReference type="InterPro" id="IPR016167">
    <property type="entry name" value="FAD-bd_PCMH_sub1"/>
</dbReference>
<dbReference type="PROSITE" id="PS51387">
    <property type="entry name" value="FAD_PCMH"/>
    <property type="match status" value="1"/>
</dbReference>
<dbReference type="EC" id="1.3.1.98" evidence="5 19"/>
<dbReference type="InterPro" id="IPR003170">
    <property type="entry name" value="MurB"/>
</dbReference>
<dbReference type="KEGG" id="apb:SAR116_2332"/>
<evidence type="ECO:0000256" key="2">
    <source>
        <dbReference type="ARBA" id="ARBA00003921"/>
    </source>
</evidence>
<dbReference type="InterPro" id="IPR011601">
    <property type="entry name" value="MurB_C"/>
</dbReference>
<dbReference type="HAMAP" id="MF_00037">
    <property type="entry name" value="MurB"/>
    <property type="match status" value="1"/>
</dbReference>
<evidence type="ECO:0000256" key="9">
    <source>
        <dbReference type="ARBA" id="ARBA00022630"/>
    </source>
</evidence>
<evidence type="ECO:0000256" key="10">
    <source>
        <dbReference type="ARBA" id="ARBA00022827"/>
    </source>
</evidence>
<dbReference type="GO" id="GO:0071555">
    <property type="term" value="P:cell wall organization"/>
    <property type="evidence" value="ECO:0007669"/>
    <property type="project" value="UniProtKB-KW"/>
</dbReference>
<keyword evidence="14 19" id="KW-0560">Oxidoreductase</keyword>
<keyword evidence="8 19" id="KW-0132">Cell division</keyword>
<keyword evidence="7 19" id="KW-0963">Cytoplasm</keyword>
<dbReference type="PANTHER" id="PTHR21071:SF4">
    <property type="entry name" value="UDP-N-ACETYLENOLPYRUVOYLGLUCOSAMINE REDUCTASE"/>
    <property type="match status" value="1"/>
</dbReference>
<dbReference type="InterPro" id="IPR036318">
    <property type="entry name" value="FAD-bd_PCMH-like_sf"/>
</dbReference>
<evidence type="ECO:0000256" key="8">
    <source>
        <dbReference type="ARBA" id="ARBA00022618"/>
    </source>
</evidence>
<keyword evidence="13 19" id="KW-0573">Peptidoglycan synthesis</keyword>
<feature type="active site" description="Proton donor" evidence="19">
    <location>
        <position position="221"/>
    </location>
</feature>
<keyword evidence="11 19" id="KW-0521">NADP</keyword>
<dbReference type="InterPro" id="IPR016169">
    <property type="entry name" value="FAD-bd_PCMH_sub2"/>
</dbReference>
<comment type="catalytic activity">
    <reaction evidence="18 19">
        <text>UDP-N-acetyl-alpha-D-muramate + NADP(+) = UDP-N-acetyl-3-O-(1-carboxyvinyl)-alpha-D-glucosamine + NADPH + H(+)</text>
        <dbReference type="Rhea" id="RHEA:12248"/>
        <dbReference type="ChEBI" id="CHEBI:15378"/>
        <dbReference type="ChEBI" id="CHEBI:57783"/>
        <dbReference type="ChEBI" id="CHEBI:58349"/>
        <dbReference type="ChEBI" id="CHEBI:68483"/>
        <dbReference type="ChEBI" id="CHEBI:70757"/>
        <dbReference type="EC" id="1.3.1.98"/>
    </reaction>
</comment>
<evidence type="ECO:0000256" key="17">
    <source>
        <dbReference type="ARBA" id="ARBA00031026"/>
    </source>
</evidence>
<keyword evidence="12 19" id="KW-0133">Cell shape</keyword>
<dbReference type="UniPathway" id="UPA00219"/>
<evidence type="ECO:0000256" key="15">
    <source>
        <dbReference type="ARBA" id="ARBA00023306"/>
    </source>
</evidence>
<dbReference type="RefSeq" id="WP_013047202.1">
    <property type="nucleotide sequence ID" value="NC_014010.1"/>
</dbReference>
<feature type="domain" description="FAD-binding PCMH-type" evidence="20">
    <location>
        <begin position="29"/>
        <end position="192"/>
    </location>
</feature>
<name>D5BPS3_PUNMI</name>
<comment type="cofactor">
    <cofactor evidence="1 19">
        <name>FAD</name>
        <dbReference type="ChEBI" id="CHEBI:57692"/>
    </cofactor>
</comment>
<protein>
    <recommendedName>
        <fullName evidence="6 19">UDP-N-acetylenolpyruvoylglucosamine reductase</fullName>
        <ecNumber evidence="5 19">1.3.1.98</ecNumber>
    </recommendedName>
    <alternativeName>
        <fullName evidence="17 19">UDP-N-acetylmuramate dehydrogenase</fullName>
    </alternativeName>
</protein>
<keyword evidence="16 19" id="KW-0961">Cell wall biogenesis/degradation</keyword>
<evidence type="ECO:0000259" key="20">
    <source>
        <dbReference type="PROSITE" id="PS51387"/>
    </source>
</evidence>
<evidence type="ECO:0000256" key="19">
    <source>
        <dbReference type="HAMAP-Rule" id="MF_00037"/>
    </source>
</evidence>
<accession>D5BPS3</accession>
<evidence type="ECO:0000256" key="3">
    <source>
        <dbReference type="ARBA" id="ARBA00004496"/>
    </source>
</evidence>
<dbReference type="NCBIfam" id="NF010480">
    <property type="entry name" value="PRK13905.1"/>
    <property type="match status" value="1"/>
</dbReference>
<comment type="similarity">
    <text evidence="19">Belongs to the MurB family.</text>
</comment>
<dbReference type="eggNOG" id="COG0812">
    <property type="taxonomic scope" value="Bacteria"/>
</dbReference>
<dbReference type="Pfam" id="PF01565">
    <property type="entry name" value="FAD_binding_4"/>
    <property type="match status" value="1"/>
</dbReference>
<evidence type="ECO:0000256" key="7">
    <source>
        <dbReference type="ARBA" id="ARBA00022490"/>
    </source>
</evidence>
<dbReference type="GO" id="GO:0008360">
    <property type="term" value="P:regulation of cell shape"/>
    <property type="evidence" value="ECO:0007669"/>
    <property type="project" value="UniProtKB-KW"/>
</dbReference>
<dbReference type="AlphaFoldDB" id="D5BPS3"/>
<dbReference type="EMBL" id="CP001751">
    <property type="protein sequence ID" value="ADE40575.1"/>
    <property type="molecule type" value="Genomic_DNA"/>
</dbReference>
<comment type="subcellular location">
    <subcellularLocation>
        <location evidence="3 19">Cytoplasm</location>
    </subcellularLocation>
</comment>
<dbReference type="GO" id="GO:0051301">
    <property type="term" value="P:cell division"/>
    <property type="evidence" value="ECO:0007669"/>
    <property type="project" value="UniProtKB-KW"/>
</dbReference>
<dbReference type="STRING" id="488538.SAR116_2332"/>
<evidence type="ECO:0000313" key="21">
    <source>
        <dbReference type="EMBL" id="ADE40575.1"/>
    </source>
</evidence>
<evidence type="ECO:0000256" key="14">
    <source>
        <dbReference type="ARBA" id="ARBA00023002"/>
    </source>
</evidence>
<dbReference type="Gene3D" id="3.30.465.10">
    <property type="match status" value="1"/>
</dbReference>
<dbReference type="InterPro" id="IPR006094">
    <property type="entry name" value="Oxid_FAD_bind_N"/>
</dbReference>
<dbReference type="HOGENOM" id="CLU_035304_1_0_5"/>
<evidence type="ECO:0000313" key="22">
    <source>
        <dbReference type="Proteomes" id="UP000007460"/>
    </source>
</evidence>
<evidence type="ECO:0000256" key="18">
    <source>
        <dbReference type="ARBA" id="ARBA00048914"/>
    </source>
</evidence>
<dbReference type="GO" id="GO:0008762">
    <property type="term" value="F:UDP-N-acetylmuramate dehydrogenase activity"/>
    <property type="evidence" value="ECO:0007669"/>
    <property type="project" value="UniProtKB-UniRule"/>
</dbReference>
<evidence type="ECO:0000256" key="1">
    <source>
        <dbReference type="ARBA" id="ARBA00001974"/>
    </source>
</evidence>
<keyword evidence="9 19" id="KW-0285">Flavoprotein</keyword>
<dbReference type="InterPro" id="IPR016166">
    <property type="entry name" value="FAD-bd_PCMH"/>
</dbReference>
<dbReference type="Gene3D" id="3.90.78.10">
    <property type="entry name" value="UDP-N-acetylenolpyruvoylglucosamine reductase, C-terminal domain"/>
    <property type="match status" value="1"/>
</dbReference>
<feature type="active site" evidence="19">
    <location>
        <position position="172"/>
    </location>
</feature>
<dbReference type="GO" id="GO:0071949">
    <property type="term" value="F:FAD binding"/>
    <property type="evidence" value="ECO:0007669"/>
    <property type="project" value="InterPro"/>
</dbReference>
<reference evidence="21 22" key="1">
    <citation type="journal article" date="2010" name="J. Bacteriol.">
        <title>Complete genome sequence of "Candidatus Puniceispirillum marinum" IMCC1322, a representative of the SAR116 clade in the Alphaproteobacteria.</title>
        <authorList>
            <person name="Oh H.M."/>
            <person name="Kwon K.K."/>
            <person name="Kang I."/>
            <person name="Kang S.G."/>
            <person name="Lee J.H."/>
            <person name="Kim S.J."/>
            <person name="Cho J.C."/>
        </authorList>
    </citation>
    <scope>NUCLEOTIDE SEQUENCE [LARGE SCALE GENOMIC DNA]</scope>
    <source>
        <strain evidence="21 22">IMCC1322</strain>
    </source>
</reference>
<keyword evidence="10 19" id="KW-0274">FAD</keyword>
<comment type="function">
    <text evidence="2 19">Cell wall formation.</text>
</comment>
<feature type="active site" evidence="19">
    <location>
        <position position="291"/>
    </location>
</feature>
<evidence type="ECO:0000256" key="6">
    <source>
        <dbReference type="ARBA" id="ARBA00015188"/>
    </source>
</evidence>
<dbReference type="SUPFAM" id="SSF56194">
    <property type="entry name" value="Uridine diphospho-N-Acetylenolpyruvylglucosamine reductase, MurB, C-terminal domain"/>
    <property type="match status" value="1"/>
</dbReference>
<evidence type="ECO:0000256" key="13">
    <source>
        <dbReference type="ARBA" id="ARBA00022984"/>
    </source>
</evidence>